<feature type="region of interest" description="Disordered" evidence="2">
    <location>
        <begin position="281"/>
        <end position="314"/>
    </location>
</feature>
<accession>A0A8H4QZ46</accession>
<sequence length="314" mass="33505">MSTTTRTSLPTPAPPIRRKTSLKRGTNPVLNASTSLTQPLGLGAPSSALSSNAAAAATLPSSVVKPNPTPAQAQAPVQVPVPTPAPPQAQPQPRPQPGTIQSSAINHGADLLLELLENEKAALSVLYRNAMLKIEKDYKAAFTVAHNQVKEAQSKARAYEALIEGLQAQLEQERSDTMDRENVLQGLKQENESLRSSIERARLHYVDGNLCFEGETARVVDDFIEGARKQEQALRAIGLSSALPALHADQLSDPVTPAQFFDVLSAVMARGHEAQQELRTELPTLLRGSSTDDPASSKAGNISPKISTAMETSS</sequence>
<keyword evidence="4" id="KW-1185">Reference proteome</keyword>
<evidence type="ECO:0000313" key="4">
    <source>
        <dbReference type="Proteomes" id="UP000521872"/>
    </source>
</evidence>
<feature type="compositionally biased region" description="Polar residues" evidence="2">
    <location>
        <begin position="1"/>
        <end position="10"/>
    </location>
</feature>
<dbReference type="Proteomes" id="UP000521872">
    <property type="component" value="Unassembled WGS sequence"/>
</dbReference>
<feature type="compositionally biased region" description="Pro residues" evidence="2">
    <location>
        <begin position="79"/>
        <end position="96"/>
    </location>
</feature>
<gene>
    <name evidence="3" type="ORF">D9613_009828</name>
</gene>
<comment type="caution">
    <text evidence="3">The sequence shown here is derived from an EMBL/GenBank/DDBJ whole genome shotgun (WGS) entry which is preliminary data.</text>
</comment>
<organism evidence="3 4">
    <name type="scientific">Agrocybe pediades</name>
    <dbReference type="NCBI Taxonomy" id="84607"/>
    <lineage>
        <taxon>Eukaryota</taxon>
        <taxon>Fungi</taxon>
        <taxon>Dikarya</taxon>
        <taxon>Basidiomycota</taxon>
        <taxon>Agaricomycotina</taxon>
        <taxon>Agaricomycetes</taxon>
        <taxon>Agaricomycetidae</taxon>
        <taxon>Agaricales</taxon>
        <taxon>Agaricineae</taxon>
        <taxon>Strophariaceae</taxon>
        <taxon>Agrocybe</taxon>
    </lineage>
</organism>
<reference evidence="3 4" key="1">
    <citation type="submission" date="2019-12" db="EMBL/GenBank/DDBJ databases">
        <authorList>
            <person name="Floudas D."/>
            <person name="Bentzer J."/>
            <person name="Ahren D."/>
            <person name="Johansson T."/>
            <person name="Persson P."/>
            <person name="Tunlid A."/>
        </authorList>
    </citation>
    <scope>NUCLEOTIDE SEQUENCE [LARGE SCALE GENOMIC DNA]</scope>
    <source>
        <strain evidence="3 4">CBS 102.39</strain>
    </source>
</reference>
<keyword evidence="1" id="KW-0175">Coiled coil</keyword>
<dbReference type="EMBL" id="JAACJL010000017">
    <property type="protein sequence ID" value="KAF4618922.1"/>
    <property type="molecule type" value="Genomic_DNA"/>
</dbReference>
<name>A0A8H4QZ46_9AGAR</name>
<evidence type="ECO:0000256" key="1">
    <source>
        <dbReference type="SAM" id="Coils"/>
    </source>
</evidence>
<feature type="coiled-coil region" evidence="1">
    <location>
        <begin position="113"/>
        <end position="204"/>
    </location>
</feature>
<proteinExistence type="predicted"/>
<evidence type="ECO:0000256" key="2">
    <source>
        <dbReference type="SAM" id="MobiDB-lite"/>
    </source>
</evidence>
<feature type="compositionally biased region" description="Low complexity" evidence="2">
    <location>
        <begin position="39"/>
        <end position="62"/>
    </location>
</feature>
<feature type="compositionally biased region" description="Polar residues" evidence="2">
    <location>
        <begin position="28"/>
        <end position="38"/>
    </location>
</feature>
<protein>
    <submittedName>
        <fullName evidence="3">Uncharacterized protein</fullName>
    </submittedName>
</protein>
<feature type="compositionally biased region" description="Polar residues" evidence="2">
    <location>
        <begin position="287"/>
        <end position="314"/>
    </location>
</feature>
<evidence type="ECO:0000313" key="3">
    <source>
        <dbReference type="EMBL" id="KAF4618922.1"/>
    </source>
</evidence>
<feature type="region of interest" description="Disordered" evidence="2">
    <location>
        <begin position="1"/>
        <end position="102"/>
    </location>
</feature>
<dbReference type="AlphaFoldDB" id="A0A8H4QZ46"/>